<dbReference type="STRING" id="118168.MC7420_6502"/>
<reference evidence="1 2" key="1">
    <citation type="submission" date="2008-07" db="EMBL/GenBank/DDBJ databases">
        <authorList>
            <person name="Tandeau de Marsac N."/>
            <person name="Ferriera S."/>
            <person name="Johnson J."/>
            <person name="Kravitz S."/>
            <person name="Beeson K."/>
            <person name="Sutton G."/>
            <person name="Rogers Y.-H."/>
            <person name="Friedman R."/>
            <person name="Frazier M."/>
            <person name="Venter J.C."/>
        </authorList>
    </citation>
    <scope>NUCLEOTIDE SEQUENCE [LARGE SCALE GENOMIC DNA]</scope>
    <source>
        <strain evidence="1 2">PCC 7420</strain>
    </source>
</reference>
<proteinExistence type="predicted"/>
<evidence type="ECO:0000313" key="1">
    <source>
        <dbReference type="EMBL" id="EDX75847.1"/>
    </source>
</evidence>
<organism evidence="1 2">
    <name type="scientific">Coleofasciculus chthonoplastes PCC 7420</name>
    <dbReference type="NCBI Taxonomy" id="118168"/>
    <lineage>
        <taxon>Bacteria</taxon>
        <taxon>Bacillati</taxon>
        <taxon>Cyanobacteriota</taxon>
        <taxon>Cyanophyceae</taxon>
        <taxon>Coleofasciculales</taxon>
        <taxon>Coleofasciculaceae</taxon>
        <taxon>Coleofasciculus</taxon>
    </lineage>
</organism>
<name>B4VQD6_9CYAN</name>
<dbReference type="HOGENOM" id="CLU_622176_0_0_3"/>
<dbReference type="AlphaFoldDB" id="B4VQD6"/>
<sequence>MISEQASVDAILEQAKDLKQALTNFVLEADGELAVALESYAADQLTREPYDINQRNLVIDTFLTEGDVENQTPLDLFLEHHPNLTPSDRTLLNRWRDSFIGLFELTHILPDGFELKNWLTDKHYTVKPTHPTTIDQMRRFKVGEILLTRLTPVTDTYWMISSPIISKGRLSQPKLAVAIGEFKNNYKNALYRDAPELLEQAWDSVATYHQSFVDFFGRDRVTLPGYQLNQKLAQLRDKMTQERLAAAGIDPSKSLKEMIQDSGTDEEDVKSAAVEAGADANAVSNMLDNSTNSPMVTPKVDLPDDIRNAEQVTVFSHPRWGQMFLPSYSKFQEMLASEDWQTYPNAEQRVHKYLNDPQINLFIWQQLAEEYPTQLEKVLQTVLDRPDFNLKQDLEPTLHQEFHKPLEPELPEIASVPLHLHNLFESAVAEVHKSKSKGKRKKKATKGFQ</sequence>
<evidence type="ECO:0000313" key="2">
    <source>
        <dbReference type="Proteomes" id="UP000003835"/>
    </source>
</evidence>
<dbReference type="eggNOG" id="ENOG502Z8FW">
    <property type="taxonomic scope" value="Bacteria"/>
</dbReference>
<protein>
    <submittedName>
        <fullName evidence="1">Uncharacterized protein</fullName>
    </submittedName>
</protein>
<dbReference type="EMBL" id="DS989848">
    <property type="protein sequence ID" value="EDX75847.1"/>
    <property type="molecule type" value="Genomic_DNA"/>
</dbReference>
<gene>
    <name evidence="1" type="ORF">MC7420_6502</name>
</gene>
<keyword evidence="2" id="KW-1185">Reference proteome</keyword>
<dbReference type="Proteomes" id="UP000003835">
    <property type="component" value="Unassembled WGS sequence"/>
</dbReference>
<accession>B4VQD6</accession>